<organism evidence="1 2">
    <name type="scientific">Neiella marina</name>
    <dbReference type="NCBI Taxonomy" id="508461"/>
    <lineage>
        <taxon>Bacteria</taxon>
        <taxon>Pseudomonadati</taxon>
        <taxon>Pseudomonadota</taxon>
        <taxon>Gammaproteobacteria</taxon>
        <taxon>Alteromonadales</taxon>
        <taxon>Echinimonadaceae</taxon>
        <taxon>Neiella</taxon>
    </lineage>
</organism>
<reference evidence="2" key="1">
    <citation type="journal article" date="2019" name="Int. J. Syst. Evol. Microbiol.">
        <title>The Global Catalogue of Microorganisms (GCM) 10K type strain sequencing project: providing services to taxonomists for standard genome sequencing and annotation.</title>
        <authorList>
            <consortium name="The Broad Institute Genomics Platform"/>
            <consortium name="The Broad Institute Genome Sequencing Center for Infectious Disease"/>
            <person name="Wu L."/>
            <person name="Ma J."/>
        </authorList>
    </citation>
    <scope>NUCLEOTIDE SEQUENCE [LARGE SCALE GENOMIC DNA]</scope>
    <source>
        <strain evidence="2">CGMCC 1.10130</strain>
    </source>
</reference>
<name>A0A8J2U9T5_9GAMM</name>
<protein>
    <submittedName>
        <fullName evidence="1">Uncharacterized protein</fullName>
    </submittedName>
</protein>
<dbReference type="AlphaFoldDB" id="A0A8J2U9T5"/>
<accession>A0A8J2U9T5</accession>
<gene>
    <name evidence="1" type="ORF">GCM10011369_32960</name>
</gene>
<comment type="caution">
    <text evidence="1">The sequence shown here is derived from an EMBL/GenBank/DDBJ whole genome shotgun (WGS) entry which is preliminary data.</text>
</comment>
<keyword evidence="2" id="KW-1185">Reference proteome</keyword>
<dbReference type="EMBL" id="BMDX01000024">
    <property type="protein sequence ID" value="GGA88231.1"/>
    <property type="molecule type" value="Genomic_DNA"/>
</dbReference>
<sequence>MYNEATCLIGNIFSNGAAVSGTKAVTATGTVSVTHQTAIITANPVVTQAVADNAAVGGGSTMVTNRHARPSHKPQ</sequence>
<evidence type="ECO:0000313" key="2">
    <source>
        <dbReference type="Proteomes" id="UP000619743"/>
    </source>
</evidence>
<proteinExistence type="predicted"/>
<dbReference type="Proteomes" id="UP000619743">
    <property type="component" value="Unassembled WGS sequence"/>
</dbReference>
<evidence type="ECO:0000313" key="1">
    <source>
        <dbReference type="EMBL" id="GGA88231.1"/>
    </source>
</evidence>